<dbReference type="OrthoDB" id="5294844at2"/>
<dbReference type="PANTHER" id="PTHR48207:SF3">
    <property type="entry name" value="SUCCINATE--HYDROXYMETHYLGLUTARATE COA-TRANSFERASE"/>
    <property type="match status" value="1"/>
</dbReference>
<name>A0A4Q7VQP2_9BURK</name>
<keyword evidence="1 2" id="KW-0808">Transferase</keyword>
<dbReference type="Pfam" id="PF02515">
    <property type="entry name" value="CoA_transf_3"/>
    <property type="match status" value="1"/>
</dbReference>
<dbReference type="RefSeq" id="WP_130303252.1">
    <property type="nucleotide sequence ID" value="NZ_SHKO01000001.1"/>
</dbReference>
<organism evidence="2 3">
    <name type="scientific">Advenella incenata</name>
    <dbReference type="NCBI Taxonomy" id="267800"/>
    <lineage>
        <taxon>Bacteria</taxon>
        <taxon>Pseudomonadati</taxon>
        <taxon>Pseudomonadota</taxon>
        <taxon>Betaproteobacteria</taxon>
        <taxon>Burkholderiales</taxon>
        <taxon>Alcaligenaceae</taxon>
    </lineage>
</organism>
<reference evidence="2 3" key="1">
    <citation type="submission" date="2019-02" db="EMBL/GenBank/DDBJ databases">
        <title>Genomic Encyclopedia of Type Strains, Phase IV (KMG-IV): sequencing the most valuable type-strain genomes for metagenomic binning, comparative biology and taxonomic classification.</title>
        <authorList>
            <person name="Goeker M."/>
        </authorList>
    </citation>
    <scope>NUCLEOTIDE SEQUENCE [LARGE SCALE GENOMIC DNA]</scope>
    <source>
        <strain evidence="2 3">DSM 23814</strain>
    </source>
</reference>
<dbReference type="InterPro" id="IPR003673">
    <property type="entry name" value="CoA-Trfase_fam_III"/>
</dbReference>
<accession>A0A4Q7VQP2</accession>
<dbReference type="AlphaFoldDB" id="A0A4Q7VQP2"/>
<evidence type="ECO:0000256" key="1">
    <source>
        <dbReference type="ARBA" id="ARBA00022679"/>
    </source>
</evidence>
<dbReference type="Proteomes" id="UP000293398">
    <property type="component" value="Unassembled WGS sequence"/>
</dbReference>
<comment type="caution">
    <text evidence="2">The sequence shown here is derived from an EMBL/GenBank/DDBJ whole genome shotgun (WGS) entry which is preliminary data.</text>
</comment>
<gene>
    <name evidence="2" type="ORF">EV681_0558</name>
</gene>
<dbReference type="GO" id="GO:0008410">
    <property type="term" value="F:CoA-transferase activity"/>
    <property type="evidence" value="ECO:0007669"/>
    <property type="project" value="TreeGrafter"/>
</dbReference>
<dbReference type="EMBL" id="SHKO01000001">
    <property type="protein sequence ID" value="RZT98780.1"/>
    <property type="molecule type" value="Genomic_DNA"/>
</dbReference>
<dbReference type="PANTHER" id="PTHR48207">
    <property type="entry name" value="SUCCINATE--HYDROXYMETHYLGLUTARATE COA-TRANSFERASE"/>
    <property type="match status" value="1"/>
</dbReference>
<proteinExistence type="predicted"/>
<keyword evidence="3" id="KW-1185">Reference proteome</keyword>
<evidence type="ECO:0000313" key="3">
    <source>
        <dbReference type="Proteomes" id="UP000293398"/>
    </source>
</evidence>
<dbReference type="SUPFAM" id="SSF89796">
    <property type="entry name" value="CoA-transferase family III (CaiB/BaiF)"/>
    <property type="match status" value="1"/>
</dbReference>
<sequence length="396" mass="42957">MRPLQGIRILDLSKVLAGPLCGQYLGDLGADVIKVEPPGSGDETRGWLPQKDGESASFMAVNHNKRGLALDLKSQEGKQIVRELVARADVVIQGFGAGTAQRLGVDYQSLCDIKPNLIYCEISGYGRDGPWGDEPGYDVMLQAFSGMISTIGQQDGPQARVSFSPVDLGTGLHAVSGILASVLHKKNTGKGGYIEVSLLDTAMGFMGYMSHNYWFSGVAPSRMGTAHPSLCPYQAFRTKDGELMLGVGNDRLWQRFCQEAGLAHYADDPDFSTNAQRVNHFDQTCALVQELLDQDTTQSWLSRLRRAGVPVAPLHTLDQALSHEQVKARNIVVQSKHPTLGDLQHIAYPVTFNKEPRGVSRTPPLLGQHTSEILSEIGYTTDAIARLAEKGVVGCA</sequence>
<dbReference type="Gene3D" id="3.30.1540.10">
    <property type="entry name" value="formyl-coa transferase, domain 3"/>
    <property type="match status" value="1"/>
</dbReference>
<dbReference type="Gene3D" id="3.40.50.10540">
    <property type="entry name" value="Crotonobetainyl-coa:carnitine coa-transferase, domain 1"/>
    <property type="match status" value="1"/>
</dbReference>
<dbReference type="InterPro" id="IPR044855">
    <property type="entry name" value="CoA-Trfase_III_dom3_sf"/>
</dbReference>
<dbReference type="InterPro" id="IPR050483">
    <property type="entry name" value="CoA-transferase_III_domain"/>
</dbReference>
<protein>
    <submittedName>
        <fullName evidence="2">Formyl-CoA transferase</fullName>
    </submittedName>
</protein>
<evidence type="ECO:0000313" key="2">
    <source>
        <dbReference type="EMBL" id="RZT98780.1"/>
    </source>
</evidence>
<dbReference type="InterPro" id="IPR023606">
    <property type="entry name" value="CoA-Trfase_III_dom_1_sf"/>
</dbReference>